<organism evidence="1 2">
    <name type="scientific">Halobacillus salinarum</name>
    <dbReference type="NCBI Taxonomy" id="2932257"/>
    <lineage>
        <taxon>Bacteria</taxon>
        <taxon>Bacillati</taxon>
        <taxon>Bacillota</taxon>
        <taxon>Bacilli</taxon>
        <taxon>Bacillales</taxon>
        <taxon>Bacillaceae</taxon>
        <taxon>Halobacillus</taxon>
    </lineage>
</organism>
<proteinExistence type="predicted"/>
<dbReference type="Gene3D" id="1.20.120.330">
    <property type="entry name" value="Nucleotidyltransferases domain 2"/>
    <property type="match status" value="1"/>
</dbReference>
<gene>
    <name evidence="1" type="ORF">MUN89_08385</name>
</gene>
<dbReference type="RefSeq" id="WP_244712853.1">
    <property type="nucleotide sequence ID" value="NZ_CP095073.1"/>
</dbReference>
<protein>
    <submittedName>
        <fullName evidence="1">Aminoglycoside 6-adenylyltransferase</fullName>
    </submittedName>
</protein>
<dbReference type="Pfam" id="PF04439">
    <property type="entry name" value="Adenyl_transf"/>
    <property type="match status" value="1"/>
</dbReference>
<dbReference type="EMBL" id="CP095073">
    <property type="protein sequence ID" value="UOQ45923.1"/>
    <property type="molecule type" value="Genomic_DNA"/>
</dbReference>
<dbReference type="InterPro" id="IPR007530">
    <property type="entry name" value="Aminoglycoside_adenylylTfrase"/>
</dbReference>
<dbReference type="Proteomes" id="UP000831787">
    <property type="component" value="Chromosome"/>
</dbReference>
<dbReference type="SUPFAM" id="SSF81631">
    <property type="entry name" value="PAP/OAS1 substrate-binding domain"/>
    <property type="match status" value="1"/>
</dbReference>
<reference evidence="1 2" key="1">
    <citation type="submission" date="2022-04" db="EMBL/GenBank/DDBJ databases">
        <title>Halobacillus sp. isolated from saltern.</title>
        <authorList>
            <person name="Won M."/>
            <person name="Lee C.-M."/>
            <person name="Woen H.-Y."/>
            <person name="Kwon S.-W."/>
        </authorList>
    </citation>
    <scope>NUCLEOTIDE SEQUENCE [LARGE SCALE GENOMIC DNA]</scope>
    <source>
        <strain evidence="1 2">SSBR10-3</strain>
    </source>
</reference>
<dbReference type="Gene3D" id="3.30.460.10">
    <property type="entry name" value="Beta Polymerase, domain 2"/>
    <property type="match status" value="1"/>
</dbReference>
<dbReference type="SUPFAM" id="SSF81301">
    <property type="entry name" value="Nucleotidyltransferase"/>
    <property type="match status" value="1"/>
</dbReference>
<evidence type="ECO:0000313" key="1">
    <source>
        <dbReference type="EMBL" id="UOQ45923.1"/>
    </source>
</evidence>
<dbReference type="InterPro" id="IPR043519">
    <property type="entry name" value="NT_sf"/>
</dbReference>
<keyword evidence="2" id="KW-1185">Reference proteome</keyword>
<accession>A0ABY4EN86</accession>
<sequence length="295" mass="35173">MESHIQKYEKIIKKVTTWAEKRSDLRVILVVGSRARKDAPADKWSDLDVVFFTNEPDQYLSSDEWISEIGPYWFTFIEETAVGGGKERRVLFEDAIDVDFSVFPIKSMKNLFEDPQTRKALHRGVRVLADKDGEFQEIYRREETYAGEDQRLINEDAWIELIHDFLYHAVWGAKKLLRREWWTAKDCIDHYLKQCLLSVAECHARAKYGANYDTWHNGRFFDQWADPFIQEQIKHCYAHYEKYDMQQALLHTIKLFRRMALETAELLNYRYPHDADELVEKWIESQFQQESEAQV</sequence>
<name>A0ABY4EN86_9BACI</name>
<evidence type="ECO:0000313" key="2">
    <source>
        <dbReference type="Proteomes" id="UP000831787"/>
    </source>
</evidence>